<dbReference type="PANTHER" id="PTHR32060">
    <property type="entry name" value="TAIL-SPECIFIC PROTEASE"/>
    <property type="match status" value="1"/>
</dbReference>
<dbReference type="GO" id="GO:0007165">
    <property type="term" value="P:signal transduction"/>
    <property type="evidence" value="ECO:0007669"/>
    <property type="project" value="TreeGrafter"/>
</dbReference>
<keyword evidence="3 5" id="KW-0378">Hydrolase</keyword>
<dbReference type="OrthoDB" id="9812068at2"/>
<keyword evidence="8" id="KW-1185">Reference proteome</keyword>
<gene>
    <name evidence="7" type="primary">ctpB</name>
    <name evidence="7" type="ORF">EUAN_15130</name>
</gene>
<dbReference type="Gene3D" id="3.90.226.10">
    <property type="entry name" value="2-enoyl-CoA Hydratase, Chain A, domain 1"/>
    <property type="match status" value="1"/>
</dbReference>
<evidence type="ECO:0000256" key="1">
    <source>
        <dbReference type="ARBA" id="ARBA00009179"/>
    </source>
</evidence>
<proteinExistence type="inferred from homology"/>
<feature type="domain" description="PDZ" evidence="6">
    <location>
        <begin position="102"/>
        <end position="171"/>
    </location>
</feature>
<dbReference type="SUPFAM" id="SSF50156">
    <property type="entry name" value="PDZ domain-like"/>
    <property type="match status" value="1"/>
</dbReference>
<dbReference type="FunFam" id="3.30.750.44:FF:000001">
    <property type="entry name" value="S41 family peptidase"/>
    <property type="match status" value="1"/>
</dbReference>
<dbReference type="EMBL" id="MKIE01000005">
    <property type="protein sequence ID" value="OHW62065.1"/>
    <property type="molecule type" value="Genomic_DNA"/>
</dbReference>
<dbReference type="SUPFAM" id="SSF52096">
    <property type="entry name" value="ClpP/crotonase"/>
    <property type="match status" value="1"/>
</dbReference>
<dbReference type="CDD" id="cd06782">
    <property type="entry name" value="cpPDZ_CPP-like"/>
    <property type="match status" value="1"/>
</dbReference>
<comment type="similarity">
    <text evidence="1 5">Belongs to the peptidase S41A family.</text>
</comment>
<dbReference type="AlphaFoldDB" id="A0A1S1V6J9"/>
<dbReference type="InterPro" id="IPR004447">
    <property type="entry name" value="Peptidase_S41A"/>
</dbReference>
<dbReference type="PANTHER" id="PTHR32060:SF30">
    <property type="entry name" value="CARBOXY-TERMINAL PROCESSING PROTEASE CTPA"/>
    <property type="match status" value="1"/>
</dbReference>
<dbReference type="SMART" id="SM00228">
    <property type="entry name" value="PDZ"/>
    <property type="match status" value="1"/>
</dbReference>
<evidence type="ECO:0000256" key="4">
    <source>
        <dbReference type="ARBA" id="ARBA00022825"/>
    </source>
</evidence>
<dbReference type="FunFam" id="2.30.42.10:FF:000063">
    <property type="entry name" value="Peptidase, S41 family"/>
    <property type="match status" value="1"/>
</dbReference>
<dbReference type="RefSeq" id="WP_071063287.1">
    <property type="nucleotide sequence ID" value="NZ_MKIE01000005.1"/>
</dbReference>
<evidence type="ECO:0000256" key="2">
    <source>
        <dbReference type="ARBA" id="ARBA00022670"/>
    </source>
</evidence>
<reference evidence="7 8" key="1">
    <citation type="submission" date="2016-09" db="EMBL/GenBank/DDBJ databases">
        <title>Genome sequence of Eubacterium angustum.</title>
        <authorList>
            <person name="Poehlein A."/>
            <person name="Daniel R."/>
        </authorList>
    </citation>
    <scope>NUCLEOTIDE SEQUENCE [LARGE SCALE GENOMIC DNA]</scope>
    <source>
        <strain evidence="7 8">DSM 1989</strain>
    </source>
</reference>
<dbReference type="Pfam" id="PF22694">
    <property type="entry name" value="CtpB_N-like"/>
    <property type="match status" value="1"/>
</dbReference>
<dbReference type="InterPro" id="IPR029045">
    <property type="entry name" value="ClpP/crotonase-like_dom_sf"/>
</dbReference>
<evidence type="ECO:0000259" key="6">
    <source>
        <dbReference type="PROSITE" id="PS50106"/>
    </source>
</evidence>
<dbReference type="STRING" id="39480.EUAN_15130"/>
<accession>A0A1S1V6J9</accession>
<dbReference type="CDD" id="cd07560">
    <property type="entry name" value="Peptidase_S41_CPP"/>
    <property type="match status" value="1"/>
</dbReference>
<evidence type="ECO:0000256" key="3">
    <source>
        <dbReference type="ARBA" id="ARBA00022801"/>
    </source>
</evidence>
<dbReference type="InterPro" id="IPR005151">
    <property type="entry name" value="Tail-specific_protease"/>
</dbReference>
<sequence>MISRKKMVLISVIAAMTTGVAGVFAGKLINIPFGNTVLVSRDEYSELVDIYDKYGKLDVMEDYIDQNYLGEYSSDQIVDGAIKGMFSALDDPYSVYMDADEFKQFTEANSGSFVGVGIVVSQNEDDMIEIVSPMEGTPGYKAGLKPGDKIIKVDGVEYSGSQLDVAVSNIKGEKGTKVKLTIIRENSDGKQETLEKEIVRDKIEVDSVKSGTIEDSIGYIRLSSFDETSYEDFKSHLDELKGKGIDSLVLDLRGNGGGSVSVCADIADEILGEGTVVYTEDKQGKREYIKSGPDKLGLPLAVIVDKSSASASEILTAAIQDMKAGTIVGTQTYGKGVIQVVNDLPDGSGFKLTISEYFSPKGRQINKKGITPDVVVELPETVESIGIDAIDEDVQLQKAVEILKTAR</sequence>
<dbReference type="InterPro" id="IPR001478">
    <property type="entry name" value="PDZ"/>
</dbReference>
<dbReference type="GO" id="GO:0006508">
    <property type="term" value="P:proteolysis"/>
    <property type="evidence" value="ECO:0007669"/>
    <property type="project" value="UniProtKB-KW"/>
</dbReference>
<dbReference type="PROSITE" id="PS50106">
    <property type="entry name" value="PDZ"/>
    <property type="match status" value="1"/>
</dbReference>
<organism evidence="7 8">
    <name type="scientific">Andreesenia angusta</name>
    <dbReference type="NCBI Taxonomy" id="39480"/>
    <lineage>
        <taxon>Bacteria</taxon>
        <taxon>Bacillati</taxon>
        <taxon>Bacillota</taxon>
        <taxon>Tissierellia</taxon>
        <taxon>Tissierellales</taxon>
        <taxon>Gottschalkiaceae</taxon>
        <taxon>Andreesenia</taxon>
    </lineage>
</organism>
<keyword evidence="2 5" id="KW-0645">Protease</keyword>
<dbReference type="SMART" id="SM00245">
    <property type="entry name" value="TSPc"/>
    <property type="match status" value="1"/>
</dbReference>
<evidence type="ECO:0000256" key="5">
    <source>
        <dbReference type="RuleBase" id="RU004404"/>
    </source>
</evidence>
<dbReference type="Proteomes" id="UP000180254">
    <property type="component" value="Unassembled WGS sequence"/>
</dbReference>
<dbReference type="EC" id="3.4.21.102" evidence="7"/>
<evidence type="ECO:0000313" key="8">
    <source>
        <dbReference type="Proteomes" id="UP000180254"/>
    </source>
</evidence>
<dbReference type="InterPro" id="IPR055210">
    <property type="entry name" value="CtpA/B_N"/>
</dbReference>
<comment type="caution">
    <text evidence="7">The sequence shown here is derived from an EMBL/GenBank/DDBJ whole genome shotgun (WGS) entry which is preliminary data.</text>
</comment>
<dbReference type="Gene3D" id="3.30.750.44">
    <property type="match status" value="1"/>
</dbReference>
<evidence type="ECO:0000313" key="7">
    <source>
        <dbReference type="EMBL" id="OHW62065.1"/>
    </source>
</evidence>
<dbReference type="Pfam" id="PF00595">
    <property type="entry name" value="PDZ"/>
    <property type="match status" value="1"/>
</dbReference>
<keyword evidence="4 5" id="KW-0720">Serine protease</keyword>
<dbReference type="Gene3D" id="2.30.42.10">
    <property type="match status" value="1"/>
</dbReference>
<dbReference type="GO" id="GO:0004252">
    <property type="term" value="F:serine-type endopeptidase activity"/>
    <property type="evidence" value="ECO:0007669"/>
    <property type="project" value="UniProtKB-EC"/>
</dbReference>
<dbReference type="NCBIfam" id="TIGR00225">
    <property type="entry name" value="prc"/>
    <property type="match status" value="1"/>
</dbReference>
<dbReference type="Pfam" id="PF03572">
    <property type="entry name" value="Peptidase_S41"/>
    <property type="match status" value="1"/>
</dbReference>
<protein>
    <submittedName>
        <fullName evidence="7">Carboxy-terminal processing protease CtpB</fullName>
        <ecNumber evidence="7">3.4.21.102</ecNumber>
    </submittedName>
</protein>
<dbReference type="GO" id="GO:0030288">
    <property type="term" value="C:outer membrane-bounded periplasmic space"/>
    <property type="evidence" value="ECO:0007669"/>
    <property type="project" value="TreeGrafter"/>
</dbReference>
<name>A0A1S1V6J9_9FIRM</name>
<dbReference type="InterPro" id="IPR036034">
    <property type="entry name" value="PDZ_sf"/>
</dbReference>